<dbReference type="Proteomes" id="UP001211907">
    <property type="component" value="Unassembled WGS sequence"/>
</dbReference>
<dbReference type="AlphaFoldDB" id="A0AAD5XI51"/>
<name>A0AAD5XI51_9FUNG</name>
<accession>A0AAD5XI51</accession>
<evidence type="ECO:0000313" key="2">
    <source>
        <dbReference type="Proteomes" id="UP001211907"/>
    </source>
</evidence>
<comment type="caution">
    <text evidence="1">The sequence shown here is derived from an EMBL/GenBank/DDBJ whole genome shotgun (WGS) entry which is preliminary data.</text>
</comment>
<organism evidence="1 2">
    <name type="scientific">Physocladia obscura</name>
    <dbReference type="NCBI Taxonomy" id="109957"/>
    <lineage>
        <taxon>Eukaryota</taxon>
        <taxon>Fungi</taxon>
        <taxon>Fungi incertae sedis</taxon>
        <taxon>Chytridiomycota</taxon>
        <taxon>Chytridiomycota incertae sedis</taxon>
        <taxon>Chytridiomycetes</taxon>
        <taxon>Chytridiales</taxon>
        <taxon>Chytriomycetaceae</taxon>
        <taxon>Physocladia</taxon>
    </lineage>
</organism>
<evidence type="ECO:0000313" key="1">
    <source>
        <dbReference type="EMBL" id="KAJ3140468.1"/>
    </source>
</evidence>
<proteinExistence type="predicted"/>
<dbReference type="EMBL" id="JADGJH010000048">
    <property type="protein sequence ID" value="KAJ3140468.1"/>
    <property type="molecule type" value="Genomic_DNA"/>
</dbReference>
<protein>
    <submittedName>
        <fullName evidence="1">Uncharacterized protein</fullName>
    </submittedName>
</protein>
<sequence>MFPSVDQSFDDKPRFLQYVVERYRAGRGSLNELPSLTLPVTDSKKLVIVGKFFAQKRHDNDRHYTKSKQVTSIPAFLRWCSRNRICFVMWTPVVFESHSRDLGSADVTVDGDSYDLSGNMKMVLSWLNDDLRLLTAAKARLRGDTVYNEIAEYIKGMVEFTEKELVERKAGPMSL</sequence>
<gene>
    <name evidence="1" type="ORF">HK100_009376</name>
</gene>
<keyword evidence="2" id="KW-1185">Reference proteome</keyword>
<reference evidence="1" key="1">
    <citation type="submission" date="2020-05" db="EMBL/GenBank/DDBJ databases">
        <title>Phylogenomic resolution of chytrid fungi.</title>
        <authorList>
            <person name="Stajich J.E."/>
            <person name="Amses K."/>
            <person name="Simmons R."/>
            <person name="Seto K."/>
            <person name="Myers J."/>
            <person name="Bonds A."/>
            <person name="Quandt C.A."/>
            <person name="Barry K."/>
            <person name="Liu P."/>
            <person name="Grigoriev I."/>
            <person name="Longcore J.E."/>
            <person name="James T.Y."/>
        </authorList>
    </citation>
    <scope>NUCLEOTIDE SEQUENCE</scope>
    <source>
        <strain evidence="1">JEL0513</strain>
    </source>
</reference>